<dbReference type="InterPro" id="IPR003593">
    <property type="entry name" value="AAA+_ATPase"/>
</dbReference>
<evidence type="ECO:0000313" key="2">
    <source>
        <dbReference type="EMBL" id="OAT86101.1"/>
    </source>
</evidence>
<dbReference type="SUPFAM" id="SSF52540">
    <property type="entry name" value="P-loop containing nucleoside triphosphate hydrolases"/>
    <property type="match status" value="1"/>
</dbReference>
<dbReference type="PANTHER" id="PTHR23077">
    <property type="entry name" value="AAA-FAMILY ATPASE"/>
    <property type="match status" value="1"/>
</dbReference>
<dbReference type="PANTHER" id="PTHR23077:SF198">
    <property type="entry name" value="ATP-DEPENDENT ZINC METALLOPROTEASE FTSH"/>
    <property type="match status" value="1"/>
</dbReference>
<sequence>MASADQLKALIKSHLEGDDQRFFSVAMQVAAHEAKLGHGKLAEELRALVDEAKRRRCAGQPVPISRPRGELANLLAVSYPKAHLGEMILGDKLARQIQRVILEQRHAARILEHGLSPRRKLLLVGPPGTGKTLTASVLAGELGIPLFQIRLDGLITKYMGETAAKLRQVFEATEHTRGVYFFDEFDAIGSQRGLANDVGEIRRVLNSFLQMIEQDHSHSLIVAATNHAEILDKALFRRFDDVLYYDLPDELQLSTLLKSRLSRFTDMNVSWKRLAKEAAGLNYAEVTRAADEVLKAALIDERECLKEADIRIMLEERQDVARKLQENIQ</sequence>
<dbReference type="InterPro" id="IPR027417">
    <property type="entry name" value="P-loop_NTPase"/>
</dbReference>
<dbReference type="GO" id="GO:0016887">
    <property type="term" value="F:ATP hydrolysis activity"/>
    <property type="evidence" value="ECO:0007669"/>
    <property type="project" value="InterPro"/>
</dbReference>
<dbReference type="AlphaFoldDB" id="A0A1B7LI94"/>
<dbReference type="InterPro" id="IPR003959">
    <property type="entry name" value="ATPase_AAA_core"/>
</dbReference>
<dbReference type="EMBL" id="LYVF01000040">
    <property type="protein sequence ID" value="OAT86101.1"/>
    <property type="molecule type" value="Genomic_DNA"/>
</dbReference>
<dbReference type="CDD" id="cd19481">
    <property type="entry name" value="RecA-like_protease"/>
    <property type="match status" value="1"/>
</dbReference>
<dbReference type="GO" id="GO:0005524">
    <property type="term" value="F:ATP binding"/>
    <property type="evidence" value="ECO:0007669"/>
    <property type="project" value="InterPro"/>
</dbReference>
<accession>A0A1B7LI94</accession>
<proteinExistence type="predicted"/>
<protein>
    <submittedName>
        <fullName evidence="2">ATPase</fullName>
    </submittedName>
</protein>
<dbReference type="RefSeq" id="WP_066666405.1">
    <property type="nucleotide sequence ID" value="NZ_LYVF01000040.1"/>
</dbReference>
<dbReference type="Proteomes" id="UP000078532">
    <property type="component" value="Unassembled WGS sequence"/>
</dbReference>
<dbReference type="SMART" id="SM00382">
    <property type="entry name" value="AAA"/>
    <property type="match status" value="1"/>
</dbReference>
<dbReference type="STRING" id="1838280.A6M21_04075"/>
<gene>
    <name evidence="2" type="ORF">A6M21_04075</name>
</gene>
<evidence type="ECO:0000259" key="1">
    <source>
        <dbReference type="SMART" id="SM00382"/>
    </source>
</evidence>
<dbReference type="InterPro" id="IPR050168">
    <property type="entry name" value="AAA_ATPase_domain"/>
</dbReference>
<organism evidence="2 3">
    <name type="scientific">Desulfotomaculum copahuensis</name>
    <dbReference type="NCBI Taxonomy" id="1838280"/>
    <lineage>
        <taxon>Bacteria</taxon>
        <taxon>Bacillati</taxon>
        <taxon>Bacillota</taxon>
        <taxon>Clostridia</taxon>
        <taxon>Eubacteriales</taxon>
        <taxon>Desulfotomaculaceae</taxon>
        <taxon>Desulfotomaculum</taxon>
    </lineage>
</organism>
<keyword evidence="3" id="KW-1185">Reference proteome</keyword>
<feature type="domain" description="AAA+ ATPase" evidence="1">
    <location>
        <begin position="117"/>
        <end position="249"/>
    </location>
</feature>
<evidence type="ECO:0000313" key="3">
    <source>
        <dbReference type="Proteomes" id="UP000078532"/>
    </source>
</evidence>
<name>A0A1B7LI94_9FIRM</name>
<dbReference type="Pfam" id="PF00004">
    <property type="entry name" value="AAA"/>
    <property type="match status" value="1"/>
</dbReference>
<dbReference type="OrthoDB" id="9806903at2"/>
<comment type="caution">
    <text evidence="2">The sequence shown here is derived from an EMBL/GenBank/DDBJ whole genome shotgun (WGS) entry which is preliminary data.</text>
</comment>
<reference evidence="2 3" key="1">
    <citation type="submission" date="2016-04" db="EMBL/GenBank/DDBJ databases">
        <authorList>
            <person name="Evans L.H."/>
            <person name="Alamgir A."/>
            <person name="Owens N."/>
            <person name="Weber N.D."/>
            <person name="Virtaneva K."/>
            <person name="Barbian K."/>
            <person name="Babar A."/>
            <person name="Rosenke K."/>
        </authorList>
    </citation>
    <scope>NUCLEOTIDE SEQUENCE [LARGE SCALE GENOMIC DNA]</scope>
    <source>
        <strain evidence="2 3">LMa1</strain>
    </source>
</reference>
<dbReference type="Gene3D" id="3.40.50.300">
    <property type="entry name" value="P-loop containing nucleotide triphosphate hydrolases"/>
    <property type="match status" value="1"/>
</dbReference>